<comment type="caution">
    <text evidence="3">The sequence shown here is derived from an EMBL/GenBank/DDBJ whole genome shotgun (WGS) entry which is preliminary data.</text>
</comment>
<gene>
    <name evidence="3" type="ORF">GCM10010411_31660</name>
</gene>
<keyword evidence="2" id="KW-0812">Transmembrane</keyword>
<feature type="region of interest" description="Disordered" evidence="1">
    <location>
        <begin position="48"/>
        <end position="88"/>
    </location>
</feature>
<organism evidence="3 4">
    <name type="scientific">Actinomadura fulvescens</name>
    <dbReference type="NCBI Taxonomy" id="46160"/>
    <lineage>
        <taxon>Bacteria</taxon>
        <taxon>Bacillati</taxon>
        <taxon>Actinomycetota</taxon>
        <taxon>Actinomycetes</taxon>
        <taxon>Streptosporangiales</taxon>
        <taxon>Thermomonosporaceae</taxon>
        <taxon>Actinomadura</taxon>
    </lineage>
</organism>
<dbReference type="Proteomes" id="UP001501509">
    <property type="component" value="Unassembled WGS sequence"/>
</dbReference>
<evidence type="ECO:0000256" key="1">
    <source>
        <dbReference type="SAM" id="MobiDB-lite"/>
    </source>
</evidence>
<accession>A0ABP6C162</accession>
<dbReference type="EMBL" id="BAAATD010000003">
    <property type="protein sequence ID" value="GAA2595868.1"/>
    <property type="molecule type" value="Genomic_DNA"/>
</dbReference>
<reference evidence="4" key="1">
    <citation type="journal article" date="2019" name="Int. J. Syst. Evol. Microbiol.">
        <title>The Global Catalogue of Microorganisms (GCM) 10K type strain sequencing project: providing services to taxonomists for standard genome sequencing and annotation.</title>
        <authorList>
            <consortium name="The Broad Institute Genomics Platform"/>
            <consortium name="The Broad Institute Genome Sequencing Center for Infectious Disease"/>
            <person name="Wu L."/>
            <person name="Ma J."/>
        </authorList>
    </citation>
    <scope>NUCLEOTIDE SEQUENCE [LARGE SCALE GENOMIC DNA]</scope>
    <source>
        <strain evidence="4">JCM 6833</strain>
    </source>
</reference>
<dbReference type="RefSeq" id="WP_344541545.1">
    <property type="nucleotide sequence ID" value="NZ_BAAATD010000003.1"/>
</dbReference>
<sequence length="199" mass="21255">MSGRHTVTEARVTRRRGRAVNLGLLLPLLVVLGTIAVVAIGLLTEDEDRDPRQAGPTQAGPTPAGPATPAPSTAKPAKTTAKAPGTGLAGARSTLQAWLRALGRGDASACDRYVTKAFAESRFGSMAKCRWHAKNITKYNSAKEVQALKTAVVRGGTVEADGRVWVDFTDLAWTSGHMTARTTERKHILRWDGDSWVLG</sequence>
<evidence type="ECO:0000256" key="2">
    <source>
        <dbReference type="SAM" id="Phobius"/>
    </source>
</evidence>
<keyword evidence="2" id="KW-1133">Transmembrane helix</keyword>
<keyword evidence="2" id="KW-0472">Membrane</keyword>
<feature type="compositionally biased region" description="Low complexity" evidence="1">
    <location>
        <begin position="70"/>
        <end position="88"/>
    </location>
</feature>
<name>A0ABP6C162_9ACTN</name>
<evidence type="ECO:0000313" key="4">
    <source>
        <dbReference type="Proteomes" id="UP001501509"/>
    </source>
</evidence>
<keyword evidence="4" id="KW-1185">Reference proteome</keyword>
<protein>
    <submittedName>
        <fullName evidence="3">Uncharacterized protein</fullName>
    </submittedName>
</protein>
<feature type="transmembrane region" description="Helical" evidence="2">
    <location>
        <begin position="20"/>
        <end position="43"/>
    </location>
</feature>
<proteinExistence type="predicted"/>
<evidence type="ECO:0000313" key="3">
    <source>
        <dbReference type="EMBL" id="GAA2595868.1"/>
    </source>
</evidence>